<proteinExistence type="predicted"/>
<dbReference type="Pfam" id="PF01841">
    <property type="entry name" value="Transglut_core"/>
    <property type="match status" value="1"/>
</dbReference>
<dbReference type="InterPro" id="IPR038765">
    <property type="entry name" value="Papain-like_cys_pep_sf"/>
</dbReference>
<evidence type="ECO:0000313" key="4">
    <source>
        <dbReference type="Proteomes" id="UP000186917"/>
    </source>
</evidence>
<evidence type="ECO:0000313" key="3">
    <source>
        <dbReference type="EMBL" id="SIS58968.1"/>
    </source>
</evidence>
<dbReference type="SUPFAM" id="SSF54001">
    <property type="entry name" value="Cysteine proteinases"/>
    <property type="match status" value="1"/>
</dbReference>
<protein>
    <submittedName>
        <fullName evidence="3">Transglutaminase-like superfamily protein</fullName>
    </submittedName>
</protein>
<organism evidence="3 4">
    <name type="scientific">Filimonas lacunae</name>
    <dbReference type="NCBI Taxonomy" id="477680"/>
    <lineage>
        <taxon>Bacteria</taxon>
        <taxon>Pseudomonadati</taxon>
        <taxon>Bacteroidota</taxon>
        <taxon>Chitinophagia</taxon>
        <taxon>Chitinophagales</taxon>
        <taxon>Chitinophagaceae</taxon>
        <taxon>Filimonas</taxon>
    </lineage>
</organism>
<feature type="domain" description="DUF3857" evidence="2">
    <location>
        <begin position="53"/>
        <end position="215"/>
    </location>
</feature>
<dbReference type="Gene3D" id="2.60.120.1130">
    <property type="match status" value="1"/>
</dbReference>
<dbReference type="OrthoDB" id="8595007at2"/>
<sequence>MGVMKNIFVLFLLQLPLWGLSQDYSVSLIPDSLKANANAVKRQEQLRVVIKDAGRAVVYHKYAITILNENGDDYAVYSNYYDKMHSLSDISGALYDAGGKKLKSVKKKDISDAAYDDDESLVTDARYKKHNFYYRQYPYTVEYEDVKELDGVFFLPRWEPVEDDAYAVQQSALVVETPLTYALRYKQFVYNGTPNIAEEKSVRTYKWEVKHVKPVEYEVYQPAWKEITCSVQLAPVDFEIGGYKGNMSSWQNLGKFIQTLNEGRDVLPDPVKKEVHALVDGIADKREKVRVLYEYMQKNTRYIGIQVGIGGWQPFDAKYVAEKKYGDCKALSNYMKSLLKEVGIPANYVLVRTGEGKKGLWEDFPAPFFTHAILCVPGDKDSLWLECTSSTACAGYMGRSTGNKQALLIDSDGGHVVYTPRYSAADNAQWRRINAQIDGDGNLIADVRTVFTGIQQELPHSLIHYASKEQREKYLNNTLGLPTYKVDKIDYDEQKAAMPQVTENLHVQSPAYASASGKRLFVVPNLFNKTRSKLSTDKPRVTEIDYPYSYTDVDSVFITVPAGYVLESLPKNITLQNKFGRYAISFFYEGNTIRLERVCERNAGRFPPEDYTGLAKFIADMYKADRSTLVLVKNN</sequence>
<dbReference type="STRING" id="477680.SAMN05421788_10196"/>
<dbReference type="Pfam" id="PF12969">
    <property type="entry name" value="DUF3857"/>
    <property type="match status" value="1"/>
</dbReference>
<keyword evidence="4" id="KW-1185">Reference proteome</keyword>
<dbReference type="AlphaFoldDB" id="A0A173MMD0"/>
<dbReference type="EMBL" id="FTOR01000001">
    <property type="protein sequence ID" value="SIS58968.1"/>
    <property type="molecule type" value="Genomic_DNA"/>
</dbReference>
<evidence type="ECO:0000259" key="1">
    <source>
        <dbReference type="Pfam" id="PF01841"/>
    </source>
</evidence>
<reference evidence="4" key="1">
    <citation type="submission" date="2017-01" db="EMBL/GenBank/DDBJ databases">
        <authorList>
            <person name="Varghese N."/>
            <person name="Submissions S."/>
        </authorList>
    </citation>
    <scope>NUCLEOTIDE SEQUENCE [LARGE SCALE GENOMIC DNA]</scope>
    <source>
        <strain evidence="4">DSM 21054</strain>
    </source>
</reference>
<dbReference type="InterPro" id="IPR002931">
    <property type="entry name" value="Transglutaminase-like"/>
</dbReference>
<dbReference type="KEGG" id="fln:FLA_4683"/>
<dbReference type="Proteomes" id="UP000186917">
    <property type="component" value="Unassembled WGS sequence"/>
</dbReference>
<dbReference type="Gene3D" id="2.60.40.3140">
    <property type="match status" value="1"/>
</dbReference>
<name>A0A173MMD0_9BACT</name>
<accession>A0A173MMD0</accession>
<dbReference type="Gene3D" id="3.10.620.30">
    <property type="match status" value="1"/>
</dbReference>
<evidence type="ECO:0000259" key="2">
    <source>
        <dbReference type="Pfam" id="PF12969"/>
    </source>
</evidence>
<feature type="domain" description="Transglutaminase-like" evidence="1">
    <location>
        <begin position="278"/>
        <end position="356"/>
    </location>
</feature>
<gene>
    <name evidence="3" type="ORF">SAMN05421788_10196</name>
</gene>
<dbReference type="InterPro" id="IPR024618">
    <property type="entry name" value="DUF3857"/>
</dbReference>